<accession>A0A5B0RMZ0</accession>
<evidence type="ECO:0000313" key="2">
    <source>
        <dbReference type="Proteomes" id="UP000325313"/>
    </source>
</evidence>
<protein>
    <submittedName>
        <fullName evidence="1">Uncharacterized protein</fullName>
    </submittedName>
</protein>
<name>A0A5B0RMZ0_PUCGR</name>
<dbReference type="Proteomes" id="UP000325313">
    <property type="component" value="Unassembled WGS sequence"/>
</dbReference>
<dbReference type="EMBL" id="VDEP01000169">
    <property type="protein sequence ID" value="KAA1127210.1"/>
    <property type="molecule type" value="Genomic_DNA"/>
</dbReference>
<organism evidence="1 2">
    <name type="scientific">Puccinia graminis f. sp. tritici</name>
    <dbReference type="NCBI Taxonomy" id="56615"/>
    <lineage>
        <taxon>Eukaryota</taxon>
        <taxon>Fungi</taxon>
        <taxon>Dikarya</taxon>
        <taxon>Basidiomycota</taxon>
        <taxon>Pucciniomycotina</taxon>
        <taxon>Pucciniomycetes</taxon>
        <taxon>Pucciniales</taxon>
        <taxon>Pucciniaceae</taxon>
        <taxon>Puccinia</taxon>
    </lineage>
</organism>
<proteinExistence type="predicted"/>
<gene>
    <name evidence="1" type="ORF">PGTUg99_031119</name>
</gene>
<sequence>MCAIQASSQSHPHRNTFRKSIINPSSNAFISVAYIIQTSRPSTVRPSSAAAHCNIEASCSKRHHLHHHCTLGTYVGTNVPARNLNL</sequence>
<evidence type="ECO:0000313" key="1">
    <source>
        <dbReference type="EMBL" id="KAA1127210.1"/>
    </source>
</evidence>
<comment type="caution">
    <text evidence="1">The sequence shown here is derived from an EMBL/GenBank/DDBJ whole genome shotgun (WGS) entry which is preliminary data.</text>
</comment>
<dbReference type="AlphaFoldDB" id="A0A5B0RMZ0"/>
<reference evidence="1 2" key="1">
    <citation type="submission" date="2019-05" db="EMBL/GenBank/DDBJ databases">
        <title>Emergence of the Ug99 lineage of the wheat stem rust pathogen through somatic hybridization.</title>
        <authorList>
            <person name="Li F."/>
            <person name="Upadhyaya N.M."/>
            <person name="Sperschneider J."/>
            <person name="Matny O."/>
            <person name="Nguyen-Phuc H."/>
            <person name="Mago R."/>
            <person name="Raley C."/>
            <person name="Miller M.E."/>
            <person name="Silverstein K.A.T."/>
            <person name="Henningsen E."/>
            <person name="Hirsch C.D."/>
            <person name="Visser B."/>
            <person name="Pretorius Z.A."/>
            <person name="Steffenson B.J."/>
            <person name="Schwessinger B."/>
            <person name="Dodds P.N."/>
            <person name="Figueroa M."/>
        </authorList>
    </citation>
    <scope>NUCLEOTIDE SEQUENCE [LARGE SCALE GENOMIC DNA]</scope>
    <source>
        <strain evidence="1 2">Ug99</strain>
    </source>
</reference>